<dbReference type="Gene3D" id="1.10.10.60">
    <property type="entry name" value="Homeodomain-like"/>
    <property type="match status" value="1"/>
</dbReference>
<evidence type="ECO:0000256" key="7">
    <source>
        <dbReference type="ARBA" id="ARBA00023163"/>
    </source>
</evidence>
<evidence type="ECO:0000313" key="13">
    <source>
        <dbReference type="EMBL" id="KAK7092960.1"/>
    </source>
</evidence>
<dbReference type="SMART" id="SM00389">
    <property type="entry name" value="HOX"/>
    <property type="match status" value="1"/>
</dbReference>
<dbReference type="GO" id="GO:0000978">
    <property type="term" value="F:RNA polymerase II cis-regulatory region sequence-specific DNA binding"/>
    <property type="evidence" value="ECO:0007669"/>
    <property type="project" value="TreeGrafter"/>
</dbReference>
<dbReference type="Pfam" id="PF00046">
    <property type="entry name" value="Homeodomain"/>
    <property type="match status" value="1"/>
</dbReference>
<dbReference type="InterPro" id="IPR009057">
    <property type="entry name" value="Homeodomain-like_sf"/>
</dbReference>
<evidence type="ECO:0000256" key="5">
    <source>
        <dbReference type="ARBA" id="ARBA00023155"/>
    </source>
</evidence>
<sequence length="297" mass="32535">MEQRLYGMNSSPLHHHYPQSLSAAYPALHQTFHPHRQGAFSSMYPQGFPGSFPYPGQGQDWSFTGAAAGGLGGLGGNVNGSGLHNAPCGVLAARDPADYLYTQGGAASAMHPRALVSGAQGYCDVVYPGSYSPQDQGHHAFPPSPSQSLSSSPASTDSCDKARNSDCQTNPYKLDLSAKPRKERTAFTKHQIRELEKEFNVHNYLTRLRRYEIAVSLNLTERQVKVWFQNRRMKWKRVKGAQLVRDKVTGQLKPLMTPCVTSSGGHFAEVLKDKTQNSLELAPEPDTGSMVKADCLE</sequence>
<dbReference type="InterPro" id="IPR020479">
    <property type="entry name" value="HD_metazoa"/>
</dbReference>
<dbReference type="GO" id="GO:0045944">
    <property type="term" value="P:positive regulation of transcription by RNA polymerase II"/>
    <property type="evidence" value="ECO:0007669"/>
    <property type="project" value="InterPro"/>
</dbReference>
<keyword evidence="2" id="KW-0217">Developmental protein</keyword>
<gene>
    <name evidence="13" type="ORF">V1264_008630</name>
</gene>
<dbReference type="GO" id="GO:0005634">
    <property type="term" value="C:nucleus"/>
    <property type="evidence" value="ECO:0007669"/>
    <property type="project" value="UniProtKB-SubCell"/>
</dbReference>
<keyword evidence="3" id="KW-0805">Transcription regulation</keyword>
<comment type="subcellular location">
    <subcellularLocation>
        <location evidence="1 9 10">Nucleus</location>
    </subcellularLocation>
</comment>
<feature type="DNA-binding region" description="Homeobox" evidence="9">
    <location>
        <begin position="180"/>
        <end position="239"/>
    </location>
</feature>
<evidence type="ECO:0000256" key="11">
    <source>
        <dbReference type="SAM" id="MobiDB-lite"/>
    </source>
</evidence>
<dbReference type="SUPFAM" id="SSF46689">
    <property type="entry name" value="Homeodomain-like"/>
    <property type="match status" value="1"/>
</dbReference>
<keyword evidence="5 9" id="KW-0371">Homeobox</keyword>
<keyword evidence="6" id="KW-0010">Activator</keyword>
<evidence type="ECO:0000256" key="4">
    <source>
        <dbReference type="ARBA" id="ARBA00023125"/>
    </source>
</evidence>
<dbReference type="PROSITE" id="PS00027">
    <property type="entry name" value="HOMEOBOX_1"/>
    <property type="match status" value="1"/>
</dbReference>
<keyword evidence="4 9" id="KW-0238">DNA-binding</keyword>
<feature type="region of interest" description="Disordered" evidence="11">
    <location>
        <begin position="134"/>
        <end position="173"/>
    </location>
</feature>
<dbReference type="InterPro" id="IPR042634">
    <property type="entry name" value="MOX-1/MOX-2"/>
</dbReference>
<dbReference type="EMBL" id="JBAMIC010000021">
    <property type="protein sequence ID" value="KAK7092960.1"/>
    <property type="molecule type" value="Genomic_DNA"/>
</dbReference>
<dbReference type="GO" id="GO:0000981">
    <property type="term" value="F:DNA-binding transcription factor activity, RNA polymerase II-specific"/>
    <property type="evidence" value="ECO:0007669"/>
    <property type="project" value="InterPro"/>
</dbReference>
<comment type="caution">
    <text evidence="13">The sequence shown here is derived from an EMBL/GenBank/DDBJ whole genome shotgun (WGS) entry which is preliminary data.</text>
</comment>
<evidence type="ECO:0000256" key="3">
    <source>
        <dbReference type="ARBA" id="ARBA00023015"/>
    </source>
</evidence>
<evidence type="ECO:0000313" key="14">
    <source>
        <dbReference type="Proteomes" id="UP001374579"/>
    </source>
</evidence>
<proteinExistence type="predicted"/>
<keyword evidence="14" id="KW-1185">Reference proteome</keyword>
<evidence type="ECO:0000256" key="2">
    <source>
        <dbReference type="ARBA" id="ARBA00022473"/>
    </source>
</evidence>
<dbReference type="Proteomes" id="UP001374579">
    <property type="component" value="Unassembled WGS sequence"/>
</dbReference>
<evidence type="ECO:0000256" key="8">
    <source>
        <dbReference type="ARBA" id="ARBA00023242"/>
    </source>
</evidence>
<keyword evidence="7" id="KW-0804">Transcription</keyword>
<dbReference type="AlphaFoldDB" id="A0AAN9G3U0"/>
<dbReference type="InterPro" id="IPR017970">
    <property type="entry name" value="Homeobox_CS"/>
</dbReference>
<dbReference type="InterPro" id="IPR001356">
    <property type="entry name" value="HD"/>
</dbReference>
<evidence type="ECO:0000256" key="1">
    <source>
        <dbReference type="ARBA" id="ARBA00004123"/>
    </source>
</evidence>
<dbReference type="PANTHER" id="PTHR24328">
    <property type="entry name" value="HOMEOBOX PROTEIN MOX"/>
    <property type="match status" value="1"/>
</dbReference>
<dbReference type="PANTHER" id="PTHR24328:SF7">
    <property type="entry name" value="BUTTONLESS"/>
    <property type="match status" value="1"/>
</dbReference>
<evidence type="ECO:0000256" key="9">
    <source>
        <dbReference type="PROSITE-ProRule" id="PRU00108"/>
    </source>
</evidence>
<evidence type="ECO:0000256" key="6">
    <source>
        <dbReference type="ARBA" id="ARBA00023159"/>
    </source>
</evidence>
<organism evidence="13 14">
    <name type="scientific">Littorina saxatilis</name>
    <dbReference type="NCBI Taxonomy" id="31220"/>
    <lineage>
        <taxon>Eukaryota</taxon>
        <taxon>Metazoa</taxon>
        <taxon>Spiralia</taxon>
        <taxon>Lophotrochozoa</taxon>
        <taxon>Mollusca</taxon>
        <taxon>Gastropoda</taxon>
        <taxon>Caenogastropoda</taxon>
        <taxon>Littorinimorpha</taxon>
        <taxon>Littorinoidea</taxon>
        <taxon>Littorinidae</taxon>
        <taxon>Littorina</taxon>
    </lineage>
</organism>
<name>A0AAN9G3U0_9CAEN</name>
<accession>A0AAN9G3U0</accession>
<reference evidence="13 14" key="1">
    <citation type="submission" date="2024-02" db="EMBL/GenBank/DDBJ databases">
        <title>Chromosome-scale genome assembly of the rough periwinkle Littorina saxatilis.</title>
        <authorList>
            <person name="De Jode A."/>
            <person name="Faria R."/>
            <person name="Formenti G."/>
            <person name="Sims Y."/>
            <person name="Smith T.P."/>
            <person name="Tracey A."/>
            <person name="Wood J.M.D."/>
            <person name="Zagrodzka Z.B."/>
            <person name="Johannesson K."/>
            <person name="Butlin R.K."/>
            <person name="Leder E.H."/>
        </authorList>
    </citation>
    <scope>NUCLEOTIDE SEQUENCE [LARGE SCALE GENOMIC DNA]</scope>
    <source>
        <strain evidence="13">Snail1</strain>
        <tissue evidence="13">Muscle</tissue>
    </source>
</reference>
<evidence type="ECO:0000256" key="10">
    <source>
        <dbReference type="RuleBase" id="RU000682"/>
    </source>
</evidence>
<dbReference type="CDD" id="cd00086">
    <property type="entry name" value="homeodomain"/>
    <property type="match status" value="1"/>
</dbReference>
<dbReference type="PROSITE" id="PS50071">
    <property type="entry name" value="HOMEOBOX_2"/>
    <property type="match status" value="1"/>
</dbReference>
<evidence type="ECO:0000259" key="12">
    <source>
        <dbReference type="PROSITE" id="PS50071"/>
    </source>
</evidence>
<feature type="compositionally biased region" description="Low complexity" evidence="11">
    <location>
        <begin position="146"/>
        <end position="157"/>
    </location>
</feature>
<keyword evidence="8 9" id="KW-0539">Nucleus</keyword>
<protein>
    <recommendedName>
        <fullName evidence="12">Homeobox domain-containing protein</fullName>
    </recommendedName>
</protein>
<dbReference type="PRINTS" id="PR00024">
    <property type="entry name" value="HOMEOBOX"/>
</dbReference>
<feature type="domain" description="Homeobox" evidence="12">
    <location>
        <begin position="178"/>
        <end position="238"/>
    </location>
</feature>